<gene>
    <name evidence="2" type="ORF">SDC9_115970</name>
</gene>
<sequence length="65" mass="6678">MKTMNFEQMEQVNGGGFWSSFCVANSIVGLAVAITATAITAGAASFLLAGQATCLLYSATQAILD</sequence>
<protein>
    <submittedName>
        <fullName evidence="2">Uncharacterized protein</fullName>
    </submittedName>
</protein>
<comment type="caution">
    <text evidence="2">The sequence shown here is derived from an EMBL/GenBank/DDBJ whole genome shotgun (WGS) entry which is preliminary data.</text>
</comment>
<dbReference type="NCBIfam" id="TIGR03949">
    <property type="entry name" value="bact_IIb_cerein"/>
    <property type="match status" value="1"/>
</dbReference>
<evidence type="ECO:0000313" key="2">
    <source>
        <dbReference type="EMBL" id="MPM69026.1"/>
    </source>
</evidence>
<evidence type="ECO:0000256" key="1">
    <source>
        <dbReference type="SAM" id="Phobius"/>
    </source>
</evidence>
<accession>A0A645BUD8</accession>
<proteinExistence type="predicted"/>
<keyword evidence="1" id="KW-1133">Transmembrane helix</keyword>
<keyword evidence="1" id="KW-0812">Transmembrane</keyword>
<keyword evidence="1" id="KW-0472">Membrane</keyword>
<name>A0A645BUD8_9ZZZZ</name>
<dbReference type="AlphaFoldDB" id="A0A645BUD8"/>
<dbReference type="EMBL" id="VSSQ01022605">
    <property type="protein sequence ID" value="MPM69026.1"/>
    <property type="molecule type" value="Genomic_DNA"/>
</dbReference>
<dbReference type="InterPro" id="IPR023991">
    <property type="entry name" value="Bacteriocin_IIb_lactobn/cerein"/>
</dbReference>
<reference evidence="2" key="1">
    <citation type="submission" date="2019-08" db="EMBL/GenBank/DDBJ databases">
        <authorList>
            <person name="Kucharzyk K."/>
            <person name="Murdoch R.W."/>
            <person name="Higgins S."/>
            <person name="Loffler F."/>
        </authorList>
    </citation>
    <scope>NUCLEOTIDE SEQUENCE</scope>
</reference>
<organism evidence="2">
    <name type="scientific">bioreactor metagenome</name>
    <dbReference type="NCBI Taxonomy" id="1076179"/>
    <lineage>
        <taxon>unclassified sequences</taxon>
        <taxon>metagenomes</taxon>
        <taxon>ecological metagenomes</taxon>
    </lineage>
</organism>
<feature type="transmembrane region" description="Helical" evidence="1">
    <location>
        <begin position="27"/>
        <end position="49"/>
    </location>
</feature>